<feature type="transmembrane region" description="Helical" evidence="1">
    <location>
        <begin position="42"/>
        <end position="60"/>
    </location>
</feature>
<accession>A0A5C3N0C4</accession>
<keyword evidence="3" id="KW-1185">Reference proteome</keyword>
<name>A0A5C3N0C4_9AGAM</name>
<feature type="transmembrane region" description="Helical" evidence="1">
    <location>
        <begin position="90"/>
        <end position="108"/>
    </location>
</feature>
<evidence type="ECO:0000256" key="1">
    <source>
        <dbReference type="SAM" id="Phobius"/>
    </source>
</evidence>
<proteinExistence type="predicted"/>
<gene>
    <name evidence="2" type="ORF">OE88DRAFT_346058</name>
</gene>
<sequence>MGQFPRVRSIFGELRCRSPWSMVRSPPFRSSNAFWPNNPCSLTAMVFDLILLILVVLKTADHVKSHRQRGVPMNWGLGGRMLCIMARDSVLYYVAVFAAYLMGLLSWSRRNHSTLDGDIPLGYHGAFHGCDPNGP</sequence>
<dbReference type="Proteomes" id="UP000305948">
    <property type="component" value="Unassembled WGS sequence"/>
</dbReference>
<evidence type="ECO:0000313" key="2">
    <source>
        <dbReference type="EMBL" id="TFK49508.1"/>
    </source>
</evidence>
<keyword evidence="1" id="KW-0472">Membrane</keyword>
<organism evidence="2 3">
    <name type="scientific">Heliocybe sulcata</name>
    <dbReference type="NCBI Taxonomy" id="5364"/>
    <lineage>
        <taxon>Eukaryota</taxon>
        <taxon>Fungi</taxon>
        <taxon>Dikarya</taxon>
        <taxon>Basidiomycota</taxon>
        <taxon>Agaricomycotina</taxon>
        <taxon>Agaricomycetes</taxon>
        <taxon>Gloeophyllales</taxon>
        <taxon>Gloeophyllaceae</taxon>
        <taxon>Heliocybe</taxon>
    </lineage>
</organism>
<dbReference type="AlphaFoldDB" id="A0A5C3N0C4"/>
<dbReference type="EMBL" id="ML213515">
    <property type="protein sequence ID" value="TFK49508.1"/>
    <property type="molecule type" value="Genomic_DNA"/>
</dbReference>
<dbReference type="OrthoDB" id="3256800at2759"/>
<reference evidence="2 3" key="1">
    <citation type="journal article" date="2019" name="Nat. Ecol. Evol.">
        <title>Megaphylogeny resolves global patterns of mushroom evolution.</title>
        <authorList>
            <person name="Varga T."/>
            <person name="Krizsan K."/>
            <person name="Foldi C."/>
            <person name="Dima B."/>
            <person name="Sanchez-Garcia M."/>
            <person name="Sanchez-Ramirez S."/>
            <person name="Szollosi G.J."/>
            <person name="Szarkandi J.G."/>
            <person name="Papp V."/>
            <person name="Albert L."/>
            <person name="Andreopoulos W."/>
            <person name="Angelini C."/>
            <person name="Antonin V."/>
            <person name="Barry K.W."/>
            <person name="Bougher N.L."/>
            <person name="Buchanan P."/>
            <person name="Buyck B."/>
            <person name="Bense V."/>
            <person name="Catcheside P."/>
            <person name="Chovatia M."/>
            <person name="Cooper J."/>
            <person name="Damon W."/>
            <person name="Desjardin D."/>
            <person name="Finy P."/>
            <person name="Geml J."/>
            <person name="Haridas S."/>
            <person name="Hughes K."/>
            <person name="Justo A."/>
            <person name="Karasinski D."/>
            <person name="Kautmanova I."/>
            <person name="Kiss B."/>
            <person name="Kocsube S."/>
            <person name="Kotiranta H."/>
            <person name="LaButti K.M."/>
            <person name="Lechner B.E."/>
            <person name="Liimatainen K."/>
            <person name="Lipzen A."/>
            <person name="Lukacs Z."/>
            <person name="Mihaltcheva S."/>
            <person name="Morgado L.N."/>
            <person name="Niskanen T."/>
            <person name="Noordeloos M.E."/>
            <person name="Ohm R.A."/>
            <person name="Ortiz-Santana B."/>
            <person name="Ovrebo C."/>
            <person name="Racz N."/>
            <person name="Riley R."/>
            <person name="Savchenko A."/>
            <person name="Shiryaev A."/>
            <person name="Soop K."/>
            <person name="Spirin V."/>
            <person name="Szebenyi C."/>
            <person name="Tomsovsky M."/>
            <person name="Tulloss R.E."/>
            <person name="Uehling J."/>
            <person name="Grigoriev I.V."/>
            <person name="Vagvolgyi C."/>
            <person name="Papp T."/>
            <person name="Martin F.M."/>
            <person name="Miettinen O."/>
            <person name="Hibbett D.S."/>
            <person name="Nagy L.G."/>
        </authorList>
    </citation>
    <scope>NUCLEOTIDE SEQUENCE [LARGE SCALE GENOMIC DNA]</scope>
    <source>
        <strain evidence="2 3">OMC1185</strain>
    </source>
</reference>
<protein>
    <submittedName>
        <fullName evidence="2">Uncharacterized protein</fullName>
    </submittedName>
</protein>
<keyword evidence="1" id="KW-0812">Transmembrane</keyword>
<keyword evidence="1" id="KW-1133">Transmembrane helix</keyword>
<evidence type="ECO:0000313" key="3">
    <source>
        <dbReference type="Proteomes" id="UP000305948"/>
    </source>
</evidence>